<evidence type="ECO:0000313" key="6">
    <source>
        <dbReference type="EMBL" id="KAF2190493.1"/>
    </source>
</evidence>
<keyword evidence="4 5" id="KW-0949">S-adenosyl-L-methionine</keyword>
<dbReference type="GO" id="GO:0032259">
    <property type="term" value="P:methylation"/>
    <property type="evidence" value="ECO:0007669"/>
    <property type="project" value="UniProtKB-KW"/>
</dbReference>
<dbReference type="InterPro" id="IPR001525">
    <property type="entry name" value="C5_MeTfrase"/>
</dbReference>
<feature type="non-terminal residue" evidence="6">
    <location>
        <position position="1"/>
    </location>
</feature>
<evidence type="ECO:0000256" key="5">
    <source>
        <dbReference type="PROSITE-ProRule" id="PRU01016"/>
    </source>
</evidence>
<dbReference type="GO" id="GO:0003677">
    <property type="term" value="F:DNA binding"/>
    <property type="evidence" value="ECO:0007669"/>
    <property type="project" value="TreeGrafter"/>
</dbReference>
<gene>
    <name evidence="6" type="ORF">K469DRAFT_559166</name>
</gene>
<evidence type="ECO:0000256" key="2">
    <source>
        <dbReference type="ARBA" id="ARBA00022603"/>
    </source>
</evidence>
<accession>A0A6A6EGS1</accession>
<organism evidence="6 7">
    <name type="scientific">Zopfia rhizophila CBS 207.26</name>
    <dbReference type="NCBI Taxonomy" id="1314779"/>
    <lineage>
        <taxon>Eukaryota</taxon>
        <taxon>Fungi</taxon>
        <taxon>Dikarya</taxon>
        <taxon>Ascomycota</taxon>
        <taxon>Pezizomycotina</taxon>
        <taxon>Dothideomycetes</taxon>
        <taxon>Dothideomycetes incertae sedis</taxon>
        <taxon>Zopfiaceae</taxon>
        <taxon>Zopfia</taxon>
    </lineage>
</organism>
<dbReference type="InterPro" id="IPR029063">
    <property type="entry name" value="SAM-dependent_MTases_sf"/>
</dbReference>
<dbReference type="PANTHER" id="PTHR10629:SF52">
    <property type="entry name" value="DNA (CYTOSINE-5)-METHYLTRANSFERASE 1"/>
    <property type="match status" value="1"/>
</dbReference>
<dbReference type="OrthoDB" id="414133at2759"/>
<evidence type="ECO:0000313" key="7">
    <source>
        <dbReference type="Proteomes" id="UP000800200"/>
    </source>
</evidence>
<dbReference type="EC" id="2.1.1.37" evidence="1"/>
<dbReference type="PANTHER" id="PTHR10629">
    <property type="entry name" value="CYTOSINE-SPECIFIC METHYLTRANSFERASE"/>
    <property type="match status" value="1"/>
</dbReference>
<keyword evidence="3 5" id="KW-0808">Transferase</keyword>
<protein>
    <recommendedName>
        <fullName evidence="1">DNA (cytosine-5-)-methyltransferase</fullName>
        <ecNumber evidence="1">2.1.1.37</ecNumber>
    </recommendedName>
</protein>
<dbReference type="SUPFAM" id="SSF53335">
    <property type="entry name" value="S-adenosyl-L-methionine-dependent methyltransferases"/>
    <property type="match status" value="1"/>
</dbReference>
<dbReference type="GO" id="GO:0003886">
    <property type="term" value="F:DNA (cytosine-5-)-methyltransferase activity"/>
    <property type="evidence" value="ECO:0007669"/>
    <property type="project" value="UniProtKB-EC"/>
</dbReference>
<dbReference type="PROSITE" id="PS51679">
    <property type="entry name" value="SAM_MT_C5"/>
    <property type="match status" value="1"/>
</dbReference>
<keyword evidence="2 5" id="KW-0489">Methyltransferase</keyword>
<dbReference type="Gene3D" id="3.90.120.10">
    <property type="entry name" value="DNA Methylase, subunit A, domain 2"/>
    <property type="match status" value="1"/>
</dbReference>
<keyword evidence="7" id="KW-1185">Reference proteome</keyword>
<name>A0A6A6EGS1_9PEZI</name>
<sequence>RPYYPSFKPTRNGSIQLPDIEESSYTVHELFTIKMSDTVELKEVSKNPPDQLHSGDLLRIKHIIRNVETDTVRPRGYRLRRTNYHGQLFDWKLNELVMVLHVDEDDPRPPIVQGMDEIPVEEALRKREVTITNKSYPLLSFREQPLFTQFQNPHQLKEHVFHFGRLVCRWVNIAVFNVYGKIYSGEVRSIYPGESDHIFKPSGGARQLGGGSSRETFIYIDVDEDIMMDDSQADLVELLAFEVKKAKYTFADCFCGAGGASRGADNAGLSVTWSLDKDQRAMEAYRANFPGAREYMMDAHNILTPEMSKKSLRVGILHLSPPCCYWSPAQKNDQANFDSIYTVGPILAKLKPRVATLEQTFGLATHSEHRKSFRLLINDIISRSGYSLRYKIEDLSEHGLPQRRKCLLIIAARRGNPLPPFPTPTHGPAESRLKRFTSVWDALKPLRTAGPHLYDPYHPHNALKAQCRKRYDPKCNFLRGCITGTGGDNCHYDGRRKYTVRECSLFQTFPQKHVFRGTQIDAMLQVGSAFPPVMATALFEQCITTLEAFDAGLIGPEDDFSYLDDLFDCDGNLKLKSPPDTTFSRIQRSDH</sequence>
<feature type="active site" evidence="5">
    <location>
        <position position="323"/>
    </location>
</feature>
<proteinExistence type="inferred from homology"/>
<dbReference type="AlphaFoldDB" id="A0A6A6EGS1"/>
<dbReference type="GO" id="GO:0044027">
    <property type="term" value="P:negative regulation of gene expression via chromosomal CpG island methylation"/>
    <property type="evidence" value="ECO:0007669"/>
    <property type="project" value="TreeGrafter"/>
</dbReference>
<evidence type="ECO:0000256" key="1">
    <source>
        <dbReference type="ARBA" id="ARBA00011975"/>
    </source>
</evidence>
<dbReference type="GO" id="GO:0005634">
    <property type="term" value="C:nucleus"/>
    <property type="evidence" value="ECO:0007669"/>
    <property type="project" value="TreeGrafter"/>
</dbReference>
<dbReference type="Gene3D" id="3.40.50.150">
    <property type="entry name" value="Vaccinia Virus protein VP39"/>
    <property type="match status" value="1"/>
</dbReference>
<comment type="similarity">
    <text evidence="5">Belongs to the class I-like SAM-binding methyltransferase superfamily. C5-methyltransferase family.</text>
</comment>
<evidence type="ECO:0000256" key="3">
    <source>
        <dbReference type="ARBA" id="ARBA00022679"/>
    </source>
</evidence>
<dbReference type="PRINTS" id="PR00105">
    <property type="entry name" value="C5METTRFRASE"/>
</dbReference>
<reference evidence="6" key="1">
    <citation type="journal article" date="2020" name="Stud. Mycol.">
        <title>101 Dothideomycetes genomes: a test case for predicting lifestyles and emergence of pathogens.</title>
        <authorList>
            <person name="Haridas S."/>
            <person name="Albert R."/>
            <person name="Binder M."/>
            <person name="Bloem J."/>
            <person name="Labutti K."/>
            <person name="Salamov A."/>
            <person name="Andreopoulos B."/>
            <person name="Baker S."/>
            <person name="Barry K."/>
            <person name="Bills G."/>
            <person name="Bluhm B."/>
            <person name="Cannon C."/>
            <person name="Castanera R."/>
            <person name="Culley D."/>
            <person name="Daum C."/>
            <person name="Ezra D."/>
            <person name="Gonzalez J."/>
            <person name="Henrissat B."/>
            <person name="Kuo A."/>
            <person name="Liang C."/>
            <person name="Lipzen A."/>
            <person name="Lutzoni F."/>
            <person name="Magnuson J."/>
            <person name="Mondo S."/>
            <person name="Nolan M."/>
            <person name="Ohm R."/>
            <person name="Pangilinan J."/>
            <person name="Park H.-J."/>
            <person name="Ramirez L."/>
            <person name="Alfaro M."/>
            <person name="Sun H."/>
            <person name="Tritt A."/>
            <person name="Yoshinaga Y."/>
            <person name="Zwiers L.-H."/>
            <person name="Turgeon B."/>
            <person name="Goodwin S."/>
            <person name="Spatafora J."/>
            <person name="Crous P."/>
            <person name="Grigoriev I."/>
        </authorList>
    </citation>
    <scope>NUCLEOTIDE SEQUENCE</scope>
    <source>
        <strain evidence="6">CBS 207.26</strain>
    </source>
</reference>
<dbReference type="Pfam" id="PF00145">
    <property type="entry name" value="DNA_methylase"/>
    <property type="match status" value="2"/>
</dbReference>
<dbReference type="InterPro" id="IPR050390">
    <property type="entry name" value="C5-Methyltransferase"/>
</dbReference>
<dbReference type="Proteomes" id="UP000800200">
    <property type="component" value="Unassembled WGS sequence"/>
</dbReference>
<evidence type="ECO:0000256" key="4">
    <source>
        <dbReference type="ARBA" id="ARBA00022691"/>
    </source>
</evidence>
<dbReference type="EMBL" id="ML994618">
    <property type="protein sequence ID" value="KAF2190493.1"/>
    <property type="molecule type" value="Genomic_DNA"/>
</dbReference>